<dbReference type="AlphaFoldDB" id="A0AAV9EH73"/>
<proteinExistence type="predicted"/>
<reference evidence="1" key="1">
    <citation type="journal article" date="2023" name="Nat. Commun.">
        <title>Diploid and tetraploid genomes of Acorus and the evolution of monocots.</title>
        <authorList>
            <person name="Ma L."/>
            <person name="Liu K.W."/>
            <person name="Li Z."/>
            <person name="Hsiao Y.Y."/>
            <person name="Qi Y."/>
            <person name="Fu T."/>
            <person name="Tang G.D."/>
            <person name="Zhang D."/>
            <person name="Sun W.H."/>
            <person name="Liu D.K."/>
            <person name="Li Y."/>
            <person name="Chen G.Z."/>
            <person name="Liu X.D."/>
            <person name="Liao X.Y."/>
            <person name="Jiang Y.T."/>
            <person name="Yu X."/>
            <person name="Hao Y."/>
            <person name="Huang J."/>
            <person name="Zhao X.W."/>
            <person name="Ke S."/>
            <person name="Chen Y.Y."/>
            <person name="Wu W.L."/>
            <person name="Hsu J.L."/>
            <person name="Lin Y.F."/>
            <person name="Huang M.D."/>
            <person name="Li C.Y."/>
            <person name="Huang L."/>
            <person name="Wang Z.W."/>
            <person name="Zhao X."/>
            <person name="Zhong W.Y."/>
            <person name="Peng D.H."/>
            <person name="Ahmad S."/>
            <person name="Lan S."/>
            <person name="Zhang J.S."/>
            <person name="Tsai W.C."/>
            <person name="Van de Peer Y."/>
            <person name="Liu Z.J."/>
        </authorList>
    </citation>
    <scope>NUCLEOTIDE SEQUENCE</scope>
    <source>
        <strain evidence="1">CP</strain>
    </source>
</reference>
<evidence type="ECO:0000313" key="2">
    <source>
        <dbReference type="Proteomes" id="UP001180020"/>
    </source>
</evidence>
<keyword evidence="2" id="KW-1185">Reference proteome</keyword>
<comment type="caution">
    <text evidence="1">The sequence shown here is derived from an EMBL/GenBank/DDBJ whole genome shotgun (WGS) entry which is preliminary data.</text>
</comment>
<gene>
    <name evidence="1" type="ORF">QJS10_CPA07g01316</name>
</gene>
<organism evidence="1 2">
    <name type="scientific">Acorus calamus</name>
    <name type="common">Sweet flag</name>
    <dbReference type="NCBI Taxonomy" id="4465"/>
    <lineage>
        <taxon>Eukaryota</taxon>
        <taxon>Viridiplantae</taxon>
        <taxon>Streptophyta</taxon>
        <taxon>Embryophyta</taxon>
        <taxon>Tracheophyta</taxon>
        <taxon>Spermatophyta</taxon>
        <taxon>Magnoliopsida</taxon>
        <taxon>Liliopsida</taxon>
        <taxon>Acoraceae</taxon>
        <taxon>Acorus</taxon>
    </lineage>
</organism>
<reference evidence="1" key="2">
    <citation type="submission" date="2023-06" db="EMBL/GenBank/DDBJ databases">
        <authorList>
            <person name="Ma L."/>
            <person name="Liu K.-W."/>
            <person name="Li Z."/>
            <person name="Hsiao Y.-Y."/>
            <person name="Qi Y."/>
            <person name="Fu T."/>
            <person name="Tang G."/>
            <person name="Zhang D."/>
            <person name="Sun W.-H."/>
            <person name="Liu D.-K."/>
            <person name="Li Y."/>
            <person name="Chen G.-Z."/>
            <person name="Liu X.-D."/>
            <person name="Liao X.-Y."/>
            <person name="Jiang Y.-T."/>
            <person name="Yu X."/>
            <person name="Hao Y."/>
            <person name="Huang J."/>
            <person name="Zhao X.-W."/>
            <person name="Ke S."/>
            <person name="Chen Y.-Y."/>
            <person name="Wu W.-L."/>
            <person name="Hsu J.-L."/>
            <person name="Lin Y.-F."/>
            <person name="Huang M.-D."/>
            <person name="Li C.-Y."/>
            <person name="Huang L."/>
            <person name="Wang Z.-W."/>
            <person name="Zhao X."/>
            <person name="Zhong W.-Y."/>
            <person name="Peng D.-H."/>
            <person name="Ahmad S."/>
            <person name="Lan S."/>
            <person name="Zhang J.-S."/>
            <person name="Tsai W.-C."/>
            <person name="Van De Peer Y."/>
            <person name="Liu Z.-J."/>
        </authorList>
    </citation>
    <scope>NUCLEOTIDE SEQUENCE</scope>
    <source>
        <strain evidence="1">CP</strain>
        <tissue evidence="1">Leaves</tissue>
    </source>
</reference>
<dbReference type="Proteomes" id="UP001180020">
    <property type="component" value="Unassembled WGS sequence"/>
</dbReference>
<sequence length="82" mass="9001">MGAPHGEVGLNSSFTMMEGMWDAGQQLSNTARGGPNHPAAGAVILATSWVVWRTHNGVIFQGHRAYVENVWAEIDGLFRYWS</sequence>
<evidence type="ECO:0000313" key="1">
    <source>
        <dbReference type="EMBL" id="KAK1312294.1"/>
    </source>
</evidence>
<dbReference type="EMBL" id="JAUJYO010000007">
    <property type="protein sequence ID" value="KAK1312294.1"/>
    <property type="molecule type" value="Genomic_DNA"/>
</dbReference>
<accession>A0AAV9EH73</accession>
<name>A0AAV9EH73_ACOCL</name>
<protein>
    <submittedName>
        <fullName evidence="1">Uncharacterized protein</fullName>
    </submittedName>
</protein>